<dbReference type="Gene3D" id="3.40.630.70">
    <property type="entry name" value="Leucyl/phenylalanyl-tRNA-protein transferase, C-terminal domain"/>
    <property type="match status" value="1"/>
</dbReference>
<evidence type="ECO:0000256" key="1">
    <source>
        <dbReference type="ARBA" id="ARBA00022490"/>
    </source>
</evidence>
<protein>
    <recommendedName>
        <fullName evidence="4">Leucyl/phenylalanyl-tRNA--protein transferase</fullName>
        <ecNumber evidence="4">2.3.2.6</ecNumber>
    </recommendedName>
    <alternativeName>
        <fullName evidence="4">L/F-transferase</fullName>
    </alternativeName>
    <alternativeName>
        <fullName evidence="4">Leucyltransferase</fullName>
    </alternativeName>
    <alternativeName>
        <fullName evidence="4">Phenyalanyltransferase</fullName>
    </alternativeName>
</protein>
<proteinExistence type="inferred from homology"/>
<dbReference type="PANTHER" id="PTHR30098">
    <property type="entry name" value="LEUCYL/PHENYLALANYL-TRNA--PROTEIN TRANSFERASE"/>
    <property type="match status" value="1"/>
</dbReference>
<gene>
    <name evidence="4" type="primary">aat</name>
    <name evidence="5" type="ORF">SAMN05421508_10544</name>
</gene>
<dbReference type="RefSeq" id="WP_097279430.1">
    <property type="nucleotide sequence ID" value="NZ_OCNJ01000005.1"/>
</dbReference>
<keyword evidence="6" id="KW-1185">Reference proteome</keyword>
<dbReference type="AlphaFoldDB" id="A0A286GK13"/>
<dbReference type="GO" id="GO:0005737">
    <property type="term" value="C:cytoplasm"/>
    <property type="evidence" value="ECO:0007669"/>
    <property type="project" value="UniProtKB-SubCell"/>
</dbReference>
<comment type="subcellular location">
    <subcellularLocation>
        <location evidence="4">Cytoplasm</location>
    </subcellularLocation>
</comment>
<keyword evidence="1 4" id="KW-0963">Cytoplasm</keyword>
<dbReference type="EC" id="2.3.2.6" evidence="4"/>
<dbReference type="HAMAP" id="MF_00688">
    <property type="entry name" value="Leu_Phe_trans"/>
    <property type="match status" value="1"/>
</dbReference>
<dbReference type="FunFam" id="3.40.630.70:FF:000001">
    <property type="entry name" value="Leucyl/phenylalanyl-tRNA--protein transferase"/>
    <property type="match status" value="1"/>
</dbReference>
<comment type="function">
    <text evidence="4">Functions in the N-end rule pathway of protein degradation where it conjugates Leu, Phe and, less efficiently, Met from aminoacyl-tRNAs to the N-termini of proteins containing an N-terminal arginine or lysine.</text>
</comment>
<evidence type="ECO:0000313" key="6">
    <source>
        <dbReference type="Proteomes" id="UP000219621"/>
    </source>
</evidence>
<comment type="catalytic activity">
    <reaction evidence="4">
        <text>N-terminal L-lysyl-[protein] + L-leucyl-tRNA(Leu) = N-terminal L-leucyl-L-lysyl-[protein] + tRNA(Leu) + H(+)</text>
        <dbReference type="Rhea" id="RHEA:12340"/>
        <dbReference type="Rhea" id="RHEA-COMP:9613"/>
        <dbReference type="Rhea" id="RHEA-COMP:9622"/>
        <dbReference type="Rhea" id="RHEA-COMP:12670"/>
        <dbReference type="Rhea" id="RHEA-COMP:12671"/>
        <dbReference type="ChEBI" id="CHEBI:15378"/>
        <dbReference type="ChEBI" id="CHEBI:65249"/>
        <dbReference type="ChEBI" id="CHEBI:78442"/>
        <dbReference type="ChEBI" id="CHEBI:78494"/>
        <dbReference type="ChEBI" id="CHEBI:133043"/>
        <dbReference type="EC" id="2.3.2.6"/>
    </reaction>
</comment>
<dbReference type="OrthoDB" id="9790282at2"/>
<dbReference type="EMBL" id="OCNJ01000005">
    <property type="protein sequence ID" value="SOD95883.1"/>
    <property type="molecule type" value="Genomic_DNA"/>
</dbReference>
<dbReference type="NCBIfam" id="TIGR00667">
    <property type="entry name" value="aat"/>
    <property type="match status" value="1"/>
</dbReference>
<dbReference type="InterPro" id="IPR004616">
    <property type="entry name" value="Leu/Phe-tRNA_Trfase"/>
</dbReference>
<dbReference type="InterPro" id="IPR042203">
    <property type="entry name" value="Leu/Phe-tRNA_Trfase_C"/>
</dbReference>
<sequence>MTELPVTPDLLLRAYASGVFPMARSRGGRTLYWVDPDERGIIPLDGFHAPKSLLKTVKRGVFDVRVDTAFRAVMEGCAAPAPGRTETWINDTIFKVFCDLHAMGYAHSVECWQDGRLVGGLYGLQLGAAFFGESMFSRATDASKVALCHLVARLRGGGFTLLDTQFITDHLQRFGATEIPRARYHRMLGEALKRQARFDGDYPVELVSSLLRQSSTQTS</sequence>
<dbReference type="InterPro" id="IPR016181">
    <property type="entry name" value="Acyl_CoA_acyltransferase"/>
</dbReference>
<comment type="similarity">
    <text evidence="4">Belongs to the L/F-transferase family.</text>
</comment>
<evidence type="ECO:0000256" key="2">
    <source>
        <dbReference type="ARBA" id="ARBA00022679"/>
    </source>
</evidence>
<evidence type="ECO:0000256" key="3">
    <source>
        <dbReference type="ARBA" id="ARBA00023315"/>
    </source>
</evidence>
<dbReference type="Proteomes" id="UP000219621">
    <property type="component" value="Unassembled WGS sequence"/>
</dbReference>
<dbReference type="PANTHER" id="PTHR30098:SF2">
    <property type="entry name" value="LEUCYL_PHENYLALANYL-TRNA--PROTEIN TRANSFERASE"/>
    <property type="match status" value="1"/>
</dbReference>
<keyword evidence="3 4" id="KW-0012">Acyltransferase</keyword>
<evidence type="ECO:0000256" key="4">
    <source>
        <dbReference type="HAMAP-Rule" id="MF_00688"/>
    </source>
</evidence>
<comment type="catalytic activity">
    <reaction evidence="4">
        <text>L-phenylalanyl-tRNA(Phe) + an N-terminal L-alpha-aminoacyl-[protein] = an N-terminal L-phenylalanyl-L-alpha-aminoacyl-[protein] + tRNA(Phe)</text>
        <dbReference type="Rhea" id="RHEA:43632"/>
        <dbReference type="Rhea" id="RHEA-COMP:9668"/>
        <dbReference type="Rhea" id="RHEA-COMP:9699"/>
        <dbReference type="Rhea" id="RHEA-COMP:10636"/>
        <dbReference type="Rhea" id="RHEA-COMP:10637"/>
        <dbReference type="ChEBI" id="CHEBI:78442"/>
        <dbReference type="ChEBI" id="CHEBI:78531"/>
        <dbReference type="ChEBI" id="CHEBI:78597"/>
        <dbReference type="ChEBI" id="CHEBI:83561"/>
        <dbReference type="EC" id="2.3.2.6"/>
    </reaction>
</comment>
<reference evidence="5 6" key="1">
    <citation type="submission" date="2017-09" db="EMBL/GenBank/DDBJ databases">
        <authorList>
            <person name="Ehlers B."/>
            <person name="Leendertz F.H."/>
        </authorList>
    </citation>
    <scope>NUCLEOTIDE SEQUENCE [LARGE SCALE GENOMIC DNA]</scope>
    <source>
        <strain evidence="5 6">USBA 140</strain>
    </source>
</reference>
<dbReference type="SUPFAM" id="SSF55729">
    <property type="entry name" value="Acyl-CoA N-acyltransferases (Nat)"/>
    <property type="match status" value="1"/>
</dbReference>
<comment type="catalytic activity">
    <reaction evidence="4">
        <text>N-terminal L-arginyl-[protein] + L-leucyl-tRNA(Leu) = N-terminal L-leucyl-L-arginyl-[protein] + tRNA(Leu) + H(+)</text>
        <dbReference type="Rhea" id="RHEA:50416"/>
        <dbReference type="Rhea" id="RHEA-COMP:9613"/>
        <dbReference type="Rhea" id="RHEA-COMP:9622"/>
        <dbReference type="Rhea" id="RHEA-COMP:12672"/>
        <dbReference type="Rhea" id="RHEA-COMP:12673"/>
        <dbReference type="ChEBI" id="CHEBI:15378"/>
        <dbReference type="ChEBI" id="CHEBI:64719"/>
        <dbReference type="ChEBI" id="CHEBI:78442"/>
        <dbReference type="ChEBI" id="CHEBI:78494"/>
        <dbReference type="ChEBI" id="CHEBI:133044"/>
        <dbReference type="EC" id="2.3.2.6"/>
    </reaction>
</comment>
<evidence type="ECO:0000313" key="5">
    <source>
        <dbReference type="EMBL" id="SOD95883.1"/>
    </source>
</evidence>
<name>A0A286GK13_9PROT</name>
<organism evidence="5 6">
    <name type="scientific">Caenispirillum bisanense</name>
    <dbReference type="NCBI Taxonomy" id="414052"/>
    <lineage>
        <taxon>Bacteria</taxon>
        <taxon>Pseudomonadati</taxon>
        <taxon>Pseudomonadota</taxon>
        <taxon>Alphaproteobacteria</taxon>
        <taxon>Rhodospirillales</taxon>
        <taxon>Novispirillaceae</taxon>
        <taxon>Caenispirillum</taxon>
    </lineage>
</organism>
<dbReference type="GO" id="GO:0030163">
    <property type="term" value="P:protein catabolic process"/>
    <property type="evidence" value="ECO:0007669"/>
    <property type="project" value="UniProtKB-UniRule"/>
</dbReference>
<accession>A0A286GK13</accession>
<dbReference type="Pfam" id="PF03588">
    <property type="entry name" value="Leu_Phe_trans"/>
    <property type="match status" value="1"/>
</dbReference>
<dbReference type="GO" id="GO:0008914">
    <property type="term" value="F:leucyl-tRNA--protein transferase activity"/>
    <property type="evidence" value="ECO:0007669"/>
    <property type="project" value="UniProtKB-UniRule"/>
</dbReference>
<keyword evidence="2 4" id="KW-0808">Transferase</keyword>